<feature type="compositionally biased region" description="Basic and acidic residues" evidence="6">
    <location>
        <begin position="837"/>
        <end position="850"/>
    </location>
</feature>
<feature type="zinc finger region" description="C3H1-type" evidence="5">
    <location>
        <begin position="755"/>
        <end position="781"/>
    </location>
</feature>
<feature type="region of interest" description="Disordered" evidence="6">
    <location>
        <begin position="703"/>
        <end position="755"/>
    </location>
</feature>
<evidence type="ECO:0000313" key="10">
    <source>
        <dbReference type="Proteomes" id="UP000566819"/>
    </source>
</evidence>
<feature type="domain" description="C3H1-type" evidence="8">
    <location>
        <begin position="546"/>
        <end position="574"/>
    </location>
</feature>
<dbReference type="Proteomes" id="UP000566819">
    <property type="component" value="Unassembled WGS sequence"/>
</dbReference>
<feature type="domain" description="C3H1-type" evidence="8">
    <location>
        <begin position="679"/>
        <end position="702"/>
    </location>
</feature>
<feature type="compositionally biased region" description="Polar residues" evidence="6">
    <location>
        <begin position="203"/>
        <end position="216"/>
    </location>
</feature>
<feature type="compositionally biased region" description="Basic residues" evidence="6">
    <location>
        <begin position="114"/>
        <end position="125"/>
    </location>
</feature>
<dbReference type="SUPFAM" id="SSF54160">
    <property type="entry name" value="Chromo domain-like"/>
    <property type="match status" value="1"/>
</dbReference>
<evidence type="ECO:0000256" key="2">
    <source>
        <dbReference type="ARBA" id="ARBA00022723"/>
    </source>
</evidence>
<feature type="compositionally biased region" description="Polar residues" evidence="6">
    <location>
        <begin position="609"/>
        <end position="631"/>
    </location>
</feature>
<feature type="compositionally biased region" description="Polar residues" evidence="6">
    <location>
        <begin position="1434"/>
        <end position="1443"/>
    </location>
</feature>
<dbReference type="InterPro" id="IPR000953">
    <property type="entry name" value="Chromo/chromo_shadow_dom"/>
</dbReference>
<dbReference type="SMART" id="SM00298">
    <property type="entry name" value="CHROMO"/>
    <property type="match status" value="1"/>
</dbReference>
<organism evidence="9 10">
    <name type="scientific">Cudoniella acicularis</name>
    <dbReference type="NCBI Taxonomy" id="354080"/>
    <lineage>
        <taxon>Eukaryota</taxon>
        <taxon>Fungi</taxon>
        <taxon>Dikarya</taxon>
        <taxon>Ascomycota</taxon>
        <taxon>Pezizomycotina</taxon>
        <taxon>Leotiomycetes</taxon>
        <taxon>Helotiales</taxon>
        <taxon>Tricladiaceae</taxon>
        <taxon>Cudoniella</taxon>
    </lineage>
</organism>
<feature type="region of interest" description="Disordered" evidence="6">
    <location>
        <begin position="444"/>
        <end position="542"/>
    </location>
</feature>
<feature type="compositionally biased region" description="Polar residues" evidence="6">
    <location>
        <begin position="463"/>
        <end position="475"/>
    </location>
</feature>
<dbReference type="InterPro" id="IPR036348">
    <property type="entry name" value="WIBG_N_sf"/>
</dbReference>
<feature type="compositionally biased region" description="Acidic residues" evidence="6">
    <location>
        <begin position="1623"/>
        <end position="1633"/>
    </location>
</feature>
<comment type="caution">
    <text evidence="9">The sequence shown here is derived from an EMBL/GenBank/DDBJ whole genome shotgun (WGS) entry which is preliminary data.</text>
</comment>
<feature type="compositionally biased region" description="Polar residues" evidence="6">
    <location>
        <begin position="1537"/>
        <end position="1554"/>
    </location>
</feature>
<evidence type="ECO:0000256" key="6">
    <source>
        <dbReference type="SAM" id="MobiDB-lite"/>
    </source>
</evidence>
<dbReference type="GO" id="GO:0005737">
    <property type="term" value="C:cytoplasm"/>
    <property type="evidence" value="ECO:0007669"/>
    <property type="project" value="TreeGrafter"/>
</dbReference>
<evidence type="ECO:0000256" key="1">
    <source>
        <dbReference type="ARBA" id="ARBA00011353"/>
    </source>
</evidence>
<feature type="region of interest" description="Disordered" evidence="6">
    <location>
        <begin position="1533"/>
        <end position="1566"/>
    </location>
</feature>
<feature type="compositionally biased region" description="Polar residues" evidence="6">
    <location>
        <begin position="235"/>
        <end position="248"/>
    </location>
</feature>
<feature type="region of interest" description="Disordered" evidence="6">
    <location>
        <begin position="1599"/>
        <end position="1638"/>
    </location>
</feature>
<feature type="region of interest" description="Disordered" evidence="6">
    <location>
        <begin position="580"/>
        <end position="635"/>
    </location>
</feature>
<evidence type="ECO:0000256" key="3">
    <source>
        <dbReference type="ARBA" id="ARBA00022771"/>
    </source>
</evidence>
<keyword evidence="3 5" id="KW-0863">Zinc-finger</keyword>
<dbReference type="Pfam" id="PF00385">
    <property type="entry name" value="Chromo"/>
    <property type="match status" value="1"/>
</dbReference>
<dbReference type="GO" id="GO:0035145">
    <property type="term" value="C:exon-exon junction complex"/>
    <property type="evidence" value="ECO:0007669"/>
    <property type="project" value="TreeGrafter"/>
</dbReference>
<keyword evidence="2 5" id="KW-0479">Metal-binding</keyword>
<evidence type="ECO:0000313" key="9">
    <source>
        <dbReference type="EMBL" id="KAF4630761.1"/>
    </source>
</evidence>
<evidence type="ECO:0000256" key="5">
    <source>
        <dbReference type="PROSITE-ProRule" id="PRU00723"/>
    </source>
</evidence>
<dbReference type="InterPro" id="IPR023780">
    <property type="entry name" value="Chromo_domain"/>
</dbReference>
<evidence type="ECO:0000259" key="8">
    <source>
        <dbReference type="PROSITE" id="PS50103"/>
    </source>
</evidence>
<dbReference type="EMBL" id="JAAMPI010000516">
    <property type="protein sequence ID" value="KAF4630761.1"/>
    <property type="molecule type" value="Genomic_DNA"/>
</dbReference>
<gene>
    <name evidence="9" type="ORF">G7Y89_g7379</name>
</gene>
<dbReference type="PANTHER" id="PTHR22959:SF0">
    <property type="entry name" value="PARTNER OF Y14 AND MAGO"/>
    <property type="match status" value="1"/>
</dbReference>
<dbReference type="GO" id="GO:1903259">
    <property type="term" value="P:exon-exon junction complex disassembly"/>
    <property type="evidence" value="ECO:0007669"/>
    <property type="project" value="InterPro"/>
</dbReference>
<feature type="compositionally biased region" description="Low complexity" evidence="6">
    <location>
        <begin position="217"/>
        <end position="234"/>
    </location>
</feature>
<dbReference type="SUPFAM" id="SSF90229">
    <property type="entry name" value="CCCH zinc finger"/>
    <property type="match status" value="1"/>
</dbReference>
<feature type="domain" description="Chromo" evidence="7">
    <location>
        <begin position="35"/>
        <end position="72"/>
    </location>
</feature>
<feature type="compositionally biased region" description="Polar residues" evidence="6">
    <location>
        <begin position="738"/>
        <end position="747"/>
    </location>
</feature>
<dbReference type="GO" id="GO:0006338">
    <property type="term" value="P:chromatin remodeling"/>
    <property type="evidence" value="ECO:0007669"/>
    <property type="project" value="UniProtKB-ARBA"/>
</dbReference>
<reference evidence="9 10" key="1">
    <citation type="submission" date="2020-03" db="EMBL/GenBank/DDBJ databases">
        <title>Draft Genome Sequence of Cudoniella acicularis.</title>
        <authorList>
            <person name="Buettner E."/>
            <person name="Kellner H."/>
        </authorList>
    </citation>
    <scope>NUCLEOTIDE SEQUENCE [LARGE SCALE GENOMIC DNA]</scope>
    <source>
        <strain evidence="9 10">DSM 108380</strain>
    </source>
</reference>
<feature type="compositionally biased region" description="Basic and acidic residues" evidence="6">
    <location>
        <begin position="28"/>
        <end position="37"/>
    </location>
</feature>
<feature type="region of interest" description="Disordered" evidence="6">
    <location>
        <begin position="1"/>
        <end position="37"/>
    </location>
</feature>
<dbReference type="PANTHER" id="PTHR22959">
    <property type="entry name" value="PYM PROTEIN"/>
    <property type="match status" value="1"/>
</dbReference>
<dbReference type="InterPro" id="IPR016197">
    <property type="entry name" value="Chromo-like_dom_sf"/>
</dbReference>
<feature type="compositionally biased region" description="Polar residues" evidence="6">
    <location>
        <begin position="587"/>
        <end position="600"/>
    </location>
</feature>
<name>A0A8H4W251_9HELO</name>
<accession>A0A8H4W251</accession>
<feature type="compositionally biased region" description="Basic and acidic residues" evidence="6">
    <location>
        <begin position="703"/>
        <end position="724"/>
    </location>
</feature>
<feature type="zinc finger region" description="C3H1-type" evidence="5">
    <location>
        <begin position="410"/>
        <end position="438"/>
    </location>
</feature>
<dbReference type="InterPro" id="IPR000571">
    <property type="entry name" value="Znf_CCCH"/>
</dbReference>
<comment type="subunit">
    <text evidence="1">Component of the NuA4 histone acetyltransferase complex.</text>
</comment>
<keyword evidence="10" id="KW-1185">Reference proteome</keyword>
<evidence type="ECO:0000259" key="7">
    <source>
        <dbReference type="PROSITE" id="PS50013"/>
    </source>
</evidence>
<feature type="zinc finger region" description="C3H1-type" evidence="5">
    <location>
        <begin position="546"/>
        <end position="574"/>
    </location>
</feature>
<dbReference type="GO" id="GO:0008270">
    <property type="term" value="F:zinc ion binding"/>
    <property type="evidence" value="ECO:0007669"/>
    <property type="project" value="UniProtKB-KW"/>
</dbReference>
<evidence type="ECO:0000256" key="4">
    <source>
        <dbReference type="ARBA" id="ARBA00022833"/>
    </source>
</evidence>
<dbReference type="InterPro" id="IPR036855">
    <property type="entry name" value="Znf_CCCH_sf"/>
</dbReference>
<feature type="compositionally biased region" description="Low complexity" evidence="6">
    <location>
        <begin position="1602"/>
        <end position="1618"/>
    </location>
</feature>
<dbReference type="PROSITE" id="PS50013">
    <property type="entry name" value="CHROMO_2"/>
    <property type="match status" value="1"/>
</dbReference>
<feature type="domain" description="C3H1-type" evidence="8">
    <location>
        <begin position="755"/>
        <end position="781"/>
    </location>
</feature>
<sequence length="1698" mass="190040">MFRRSSTLNKLVDPDDDDVSIHSTASSEHSDDHSYEVDRVLAEKKEGNQKYYLLLWEGYPEHRSSWEPRRNISHEVLEAWKERKSRELQGLDQPFDLAQFEALLQKVAAEKKERLRRRKAKRKHLGITVSDSEHEAKGAASDSSQEAMEMDDGPEDDPGLKASAKSLQKAKKRLVPRSRMQSRDDSESDAEPVSQKAQKMGGKQSNATRTSLNSDTRSISQASRRQRAASESSSDTPLANSRVQTKANPNVIADIINDRPRSSASESTGDLLSARDTLPASRGKGAIRGSAHKSVFARREPAKKRPTLLETSSDPTKESKHYKNWHIRRKAELAGRSLQDAAPDIAALGGLFKPSDPSNMQPLKPADLRKAPPPIPAQQVQSPGEISQDVGDEGSSNAKETEYIYVPTMARERIACFFFNLRAACSNGSSCRYLHTTDPTIPVAAPPPGYRTESHYHPEPVQNPAQEHISGQSDGDYSPTYDNDPFSSDERGPTRQPWETDREKSDTRPGPGTQNPHNPPPWQNTREKDQIGQSSDPEIISMPTKKLVPQVCFYWHSKGDCTKQSSCDFYHTNDKNLPVAKQPGSHFPTSTYDSNSTPIGDNTKRVYNDKTSPLAKQTASHPPPLDSNSTPIGDRTKSVKFAIDDPMDLVEEPGNMSPPRSGFNQSLTRQKHTSVYKWRCSRMDLPGGCHFGKDCWFSHDPHAPRDRQDELSKPAPKDYQRQEHSLNQPRYPHETSFEDFSSSSQNAPIAPKSHGQKTTCRFWLAGYCERGGRCAFLHAHQNEIRATHGQHSTGSTDPDIHLKSISNSATPTIIKRPLTEERTGKTEIQTEVQTEIQSEKETEKEAEKETMSPLTTEHNPDHSKLKRAKMSFEDYRRKAIIKSLGGRVKSFTFGNVRQQSIQLDTGDLAREAEQPWGKVFTSLSEIRFDQMCMVQDFKSQNDCVQRRTLWKGGFFPIEGDSEASNLVVTIAEEMRLKSSGLLFVMPEFVIITYPTKSEDWKFLRSLADDSNQAALQYLVFESNLKIAPCPRPANKERDALTLSHPYRETLVHKIHQLSVAHLLPHSEKHIKSCNFYFWFPSTARQTEMFMASWIHATHPEYRLYDSQKEGSWDFFLSSSKKEQGVVLIHESMATYLCKLPSLNKLLRSKVNNLAYWHISDSSSPYPLFPSSHELNDSNLGRITTTRLLPHGAVCFLTPSFVIAEPEKALELLRWFFGRAGDHGKLGSSSTTPGTWKLVCCYNFVDYLLDIAHSKATERLRFCEENNNKPSKDAEATNKGLGYETCNTRYELYKFFANLRHTLNLDKYSRAGVDYYSGIGNEAESPIIYADRYIDPDNERALVEWFAGWAMGKLDLFRRFFVIGTDSSSIDKVARIKEVSVSGNSLAIPKSVPTPTLDKDRIPPGFQYTTHVAESPASIQTQNARAIAARLSANRPVQSAQPAQHSGDPPTNHDTMDIGTQITELIQNESFKPSGAMGDSLDAQSHQNYDSSTKAMTTQRLPKLTTEYLNSATSLSVSKQGQVSAYQIDGAGDYTPISAGTDSSRTSRSGIQTGETGERYVPSSLRPSGTVRKEISIKPGYVPPEDKDVYQVRKVGNGVAQYSPTSNSSSRVASNAASPTAESDAMDLDGDDDGYSPTLTMDEGIVETVSPKVEMKWEEIAFEPTTVWYRRVEKRGDGWEHLIVENWEGAWANLGVKRV</sequence>
<dbReference type="Pfam" id="PF09282">
    <property type="entry name" value="Mago-bind"/>
    <property type="match status" value="1"/>
</dbReference>
<feature type="region of interest" description="Disordered" evidence="6">
    <location>
        <begin position="112"/>
        <end position="323"/>
    </location>
</feature>
<dbReference type="SMART" id="SM00356">
    <property type="entry name" value="ZnF_C3H1"/>
    <property type="match status" value="4"/>
</dbReference>
<feature type="region of interest" description="Disordered" evidence="6">
    <location>
        <begin position="349"/>
        <end position="396"/>
    </location>
</feature>
<dbReference type="CDD" id="cd18966">
    <property type="entry name" value="chromodomain"/>
    <property type="match status" value="1"/>
</dbReference>
<proteinExistence type="predicted"/>
<dbReference type="InterPro" id="IPR015362">
    <property type="entry name" value="WIBG_mago-bd"/>
</dbReference>
<dbReference type="PROSITE" id="PS50103">
    <property type="entry name" value="ZF_C3H1"/>
    <property type="match status" value="4"/>
</dbReference>
<feature type="region of interest" description="Disordered" evidence="6">
    <location>
        <begin position="1433"/>
        <end position="1452"/>
    </location>
</feature>
<dbReference type="OrthoDB" id="436852at2759"/>
<feature type="zinc finger region" description="C3H1-type" evidence="5">
    <location>
        <begin position="679"/>
        <end position="702"/>
    </location>
</feature>
<dbReference type="GO" id="GO:0003723">
    <property type="term" value="F:RNA binding"/>
    <property type="evidence" value="ECO:0007669"/>
    <property type="project" value="TreeGrafter"/>
</dbReference>
<dbReference type="Gene3D" id="3.30.1370.210">
    <property type="match status" value="1"/>
</dbReference>
<dbReference type="Gene3D" id="2.40.50.40">
    <property type="match status" value="1"/>
</dbReference>
<feature type="compositionally biased region" description="Acidic residues" evidence="6">
    <location>
        <begin position="148"/>
        <end position="157"/>
    </location>
</feature>
<feature type="compositionally biased region" description="Basic and acidic residues" evidence="6">
    <location>
        <begin position="488"/>
        <end position="507"/>
    </location>
</feature>
<protein>
    <submittedName>
        <fullName evidence="9">Uncharacterized protein</fullName>
    </submittedName>
</protein>
<feature type="region of interest" description="Disordered" evidence="6">
    <location>
        <begin position="788"/>
        <end position="863"/>
    </location>
</feature>
<feature type="domain" description="C3H1-type" evidence="8">
    <location>
        <begin position="410"/>
        <end position="438"/>
    </location>
</feature>
<dbReference type="InterPro" id="IPR039333">
    <property type="entry name" value="PYM1"/>
</dbReference>
<dbReference type="SUPFAM" id="SSF101931">
    <property type="entry name" value="Pym (Within the bgcn gene intron protein, WIBG), N-terminal domain"/>
    <property type="match status" value="1"/>
</dbReference>
<keyword evidence="4 5" id="KW-0862">Zinc</keyword>
<dbReference type="SMART" id="SM01273">
    <property type="entry name" value="Mago-bind"/>
    <property type="match status" value="1"/>
</dbReference>